<dbReference type="EMBL" id="JABFTP020000186">
    <property type="protein sequence ID" value="KAL3289656.1"/>
    <property type="molecule type" value="Genomic_DNA"/>
</dbReference>
<dbReference type="Pfam" id="PF00620">
    <property type="entry name" value="RhoGAP"/>
    <property type="match status" value="1"/>
</dbReference>
<dbReference type="InterPro" id="IPR001660">
    <property type="entry name" value="SAM"/>
</dbReference>
<keyword evidence="1" id="KW-0479">Metal-binding</keyword>
<keyword evidence="2" id="KW-0862">Zinc</keyword>
<keyword evidence="3 4" id="KW-0727">SH2 domain</keyword>
<dbReference type="SUPFAM" id="SSF55550">
    <property type="entry name" value="SH2 domain"/>
    <property type="match status" value="2"/>
</dbReference>
<dbReference type="CDD" id="cd09942">
    <property type="entry name" value="SH2_nSH2_p85_like"/>
    <property type="match status" value="1"/>
</dbReference>
<evidence type="ECO:0000259" key="7">
    <source>
        <dbReference type="PROSITE" id="PS50081"/>
    </source>
</evidence>
<keyword evidence="5" id="KW-0175">Coiled coil</keyword>
<dbReference type="SUPFAM" id="SSF57889">
    <property type="entry name" value="Cysteine-rich domain"/>
    <property type="match status" value="1"/>
</dbReference>
<dbReference type="InterPro" id="IPR035022">
    <property type="entry name" value="PI3kinase_P85_nSH2"/>
</dbReference>
<evidence type="ECO:0000256" key="3">
    <source>
        <dbReference type="ARBA" id="ARBA00022999"/>
    </source>
</evidence>
<organism evidence="10 11">
    <name type="scientific">Cryptolaemus montrouzieri</name>
    <dbReference type="NCBI Taxonomy" id="559131"/>
    <lineage>
        <taxon>Eukaryota</taxon>
        <taxon>Metazoa</taxon>
        <taxon>Ecdysozoa</taxon>
        <taxon>Arthropoda</taxon>
        <taxon>Hexapoda</taxon>
        <taxon>Insecta</taxon>
        <taxon>Pterygota</taxon>
        <taxon>Neoptera</taxon>
        <taxon>Endopterygota</taxon>
        <taxon>Coleoptera</taxon>
        <taxon>Polyphaga</taxon>
        <taxon>Cucujiformia</taxon>
        <taxon>Coccinelloidea</taxon>
        <taxon>Coccinellidae</taxon>
        <taxon>Scymninae</taxon>
        <taxon>Scymnini</taxon>
        <taxon>Cryptolaemus</taxon>
    </lineage>
</organism>
<gene>
    <name evidence="10" type="ORF">HHI36_023064</name>
</gene>
<dbReference type="PROSITE" id="PS50001">
    <property type="entry name" value="SH2"/>
    <property type="match status" value="2"/>
</dbReference>
<dbReference type="PROSITE" id="PS50105">
    <property type="entry name" value="SAM_DOMAIN"/>
    <property type="match status" value="1"/>
</dbReference>
<dbReference type="PANTHER" id="PTHR10155">
    <property type="entry name" value="PHOSPHATIDYLINOSITOL 3-KINASE REGULATORY SUBUNIT"/>
    <property type="match status" value="1"/>
</dbReference>
<dbReference type="Gene3D" id="3.30.505.10">
    <property type="entry name" value="SH2 domain"/>
    <property type="match status" value="2"/>
</dbReference>
<dbReference type="Pfam" id="PF07647">
    <property type="entry name" value="SAM_2"/>
    <property type="match status" value="1"/>
</dbReference>
<dbReference type="InterPro" id="IPR013761">
    <property type="entry name" value="SAM/pointed_sf"/>
</dbReference>
<feature type="domain" description="SH2" evidence="6">
    <location>
        <begin position="420"/>
        <end position="514"/>
    </location>
</feature>
<dbReference type="InterPro" id="IPR008936">
    <property type="entry name" value="Rho_GTPase_activation_prot"/>
</dbReference>
<dbReference type="Gene3D" id="1.10.555.10">
    <property type="entry name" value="Rho GTPase activation protein"/>
    <property type="match status" value="1"/>
</dbReference>
<dbReference type="InterPro" id="IPR036860">
    <property type="entry name" value="SH2_dom_sf"/>
</dbReference>
<evidence type="ECO:0000256" key="1">
    <source>
        <dbReference type="ARBA" id="ARBA00022723"/>
    </source>
</evidence>
<feature type="domain" description="Phorbol-ester/DAG-type" evidence="7">
    <location>
        <begin position="118"/>
        <end position="163"/>
    </location>
</feature>
<dbReference type="Gene3D" id="1.10.287.1490">
    <property type="match status" value="1"/>
</dbReference>
<name>A0ABD2PG76_9CUCU</name>
<evidence type="ECO:0000259" key="9">
    <source>
        <dbReference type="PROSITE" id="PS50238"/>
    </source>
</evidence>
<evidence type="ECO:0000256" key="2">
    <source>
        <dbReference type="ARBA" id="ARBA00022833"/>
    </source>
</evidence>
<dbReference type="SMART" id="SM00454">
    <property type="entry name" value="SAM"/>
    <property type="match status" value="1"/>
</dbReference>
<dbReference type="FunFam" id="3.30.505.10:FF:000100">
    <property type="entry name" value="phosphatidylinositol 3-kinase regulatory subunit gamma"/>
    <property type="match status" value="1"/>
</dbReference>
<comment type="caution">
    <text evidence="10">The sequence shown here is derived from an EMBL/GenBank/DDBJ whole genome shotgun (WGS) entry which is preliminary data.</text>
</comment>
<keyword evidence="11" id="KW-1185">Reference proteome</keyword>
<evidence type="ECO:0000313" key="11">
    <source>
        <dbReference type="Proteomes" id="UP001516400"/>
    </source>
</evidence>
<sequence length="810" mass="92911">MKSTPFRLCEWASKCFFTSNMQEGIIFYSPLSEWTNSNVTEWMAALNMYSYADIFKCKDIRGLDLIEMDKETLTNLGIKDEFHQKAIMNSIQELIEIPEGNRYAEEQNTESGGTNLTQHIFSTLEKCKKCGQYIRGNLHQGFLCTCCGLMAHRTCAASALSKTPNHQQLLKLFFGAPLCGQVTEDGAPKFVVKVCQQLEKFAQEDVTLSLYNIYSCTPSTDDLTRLIKTLNENEGEADFTEYTAGVLTGILKKYLRELPDPLIPVQWYNRFLDVAKIRSNDQCAIALTELVEELPTDHKYTLRYIMAHFCRMCQMEFRKGNKSSPISLIQVFCYIIMRPSWERIVQIVYNTQEHNRVFELLLMKCSWGESLPDFTSPPTIPPRKYSAMSIGANNLASTSTNLKDVSPIATTNNSLQDIEWYWGNISREEVTEKLQNTVDGTFLVRDASSKCGEYTLTLRKGGANKLIKICHRGGKYGFTEPFTFDSVVDLINNFRHCSLSLYNASLDIKLLYPVSKYNQEDEAVKQENDEKLWANLIEITNKLDMNNKKLADLSRAFTQTKFEVAIKRQALEALEELSKVLKEQIELHKMTIQQDCQFHETKGLEINMILHERSVMVEESCEQLTENLKQRIAYNKSLDREVTSEKLIILSLIKEQGKYIRWLQDKGVPLCKINHLLNRSDDEQLSVENGDLEDCPHNDERTWLMLDYSRQKAEKILTNTPDGTFLIRKSSTDQYALSISCNGVVNHCIIQRTKAGLGFAEPYNIYPKLKDLVLHYSTNSLEIHNDSLKTKLLYPVGAFYSNSLHRMYNV</sequence>
<evidence type="ECO:0000313" key="10">
    <source>
        <dbReference type="EMBL" id="KAL3289656.1"/>
    </source>
</evidence>
<dbReference type="Proteomes" id="UP001516400">
    <property type="component" value="Unassembled WGS sequence"/>
</dbReference>
<dbReference type="Pfam" id="PF00017">
    <property type="entry name" value="SH2"/>
    <property type="match status" value="2"/>
</dbReference>
<dbReference type="PRINTS" id="PR00678">
    <property type="entry name" value="PI3KINASEP85"/>
</dbReference>
<dbReference type="InterPro" id="IPR046349">
    <property type="entry name" value="C1-like_sf"/>
</dbReference>
<evidence type="ECO:0000256" key="5">
    <source>
        <dbReference type="SAM" id="Coils"/>
    </source>
</evidence>
<proteinExistence type="predicted"/>
<dbReference type="GO" id="GO:0046872">
    <property type="term" value="F:metal ion binding"/>
    <property type="evidence" value="ECO:0007669"/>
    <property type="project" value="UniProtKB-KW"/>
</dbReference>
<dbReference type="PROSITE" id="PS50081">
    <property type="entry name" value="ZF_DAG_PE_2"/>
    <property type="match status" value="1"/>
</dbReference>
<dbReference type="PRINTS" id="PR00401">
    <property type="entry name" value="SH2DOMAIN"/>
</dbReference>
<feature type="domain" description="SAM" evidence="8">
    <location>
        <begin position="34"/>
        <end position="97"/>
    </location>
</feature>
<protein>
    <recommendedName>
        <fullName evidence="12">Phosphatidylinositol 3-kinase regulatory subunit alpha</fullName>
    </recommendedName>
</protein>
<dbReference type="FunFam" id="3.30.505.10:FF:000014">
    <property type="entry name" value="Phosphatidylinositol 3-kinase regulatory subunit alpha"/>
    <property type="match status" value="1"/>
</dbReference>
<dbReference type="Gene3D" id="1.10.150.50">
    <property type="entry name" value="Transcription Factor, Ets-1"/>
    <property type="match status" value="1"/>
</dbReference>
<dbReference type="SUPFAM" id="SSF47769">
    <property type="entry name" value="SAM/Pointed domain"/>
    <property type="match status" value="1"/>
</dbReference>
<feature type="domain" description="Rho-GAP" evidence="9">
    <location>
        <begin position="176"/>
        <end position="369"/>
    </location>
</feature>
<feature type="domain" description="SH2" evidence="6">
    <location>
        <begin position="703"/>
        <end position="796"/>
    </location>
</feature>
<reference evidence="10 11" key="1">
    <citation type="journal article" date="2021" name="BMC Biol.">
        <title>Horizontally acquired antibacterial genes associated with adaptive radiation of ladybird beetles.</title>
        <authorList>
            <person name="Li H.S."/>
            <person name="Tang X.F."/>
            <person name="Huang Y.H."/>
            <person name="Xu Z.Y."/>
            <person name="Chen M.L."/>
            <person name="Du X.Y."/>
            <person name="Qiu B.Y."/>
            <person name="Chen P.T."/>
            <person name="Zhang W."/>
            <person name="Slipinski A."/>
            <person name="Escalona H.E."/>
            <person name="Waterhouse R.M."/>
            <person name="Zwick A."/>
            <person name="Pang H."/>
        </authorList>
    </citation>
    <scope>NUCLEOTIDE SEQUENCE [LARGE SCALE GENOMIC DNA]</scope>
    <source>
        <strain evidence="10">SYSU2018</strain>
    </source>
</reference>
<evidence type="ECO:0000259" key="8">
    <source>
        <dbReference type="PROSITE" id="PS50105"/>
    </source>
</evidence>
<dbReference type="CDD" id="cd00159">
    <property type="entry name" value="RhoGAP"/>
    <property type="match status" value="1"/>
</dbReference>
<evidence type="ECO:0008006" key="12">
    <source>
        <dbReference type="Google" id="ProtNLM"/>
    </source>
</evidence>
<dbReference type="PROSITE" id="PS50238">
    <property type="entry name" value="RHOGAP"/>
    <property type="match status" value="1"/>
</dbReference>
<evidence type="ECO:0000256" key="4">
    <source>
        <dbReference type="PROSITE-ProRule" id="PRU00191"/>
    </source>
</evidence>
<dbReference type="InterPro" id="IPR000980">
    <property type="entry name" value="SH2"/>
</dbReference>
<dbReference type="InterPro" id="IPR032498">
    <property type="entry name" value="PI3K_P85_iSH2"/>
</dbReference>
<feature type="coiled-coil region" evidence="5">
    <location>
        <begin position="564"/>
        <end position="591"/>
    </location>
</feature>
<accession>A0ABD2PG76</accession>
<dbReference type="AlphaFoldDB" id="A0ABD2PG76"/>
<dbReference type="SMART" id="SM00252">
    <property type="entry name" value="SH2"/>
    <property type="match status" value="2"/>
</dbReference>
<evidence type="ECO:0000259" key="6">
    <source>
        <dbReference type="PROSITE" id="PS50001"/>
    </source>
</evidence>
<dbReference type="InterPro" id="IPR002219">
    <property type="entry name" value="PKC_DAG/PE"/>
</dbReference>
<dbReference type="InterPro" id="IPR000198">
    <property type="entry name" value="RhoGAP_dom"/>
</dbReference>
<dbReference type="Gene3D" id="3.30.60.20">
    <property type="match status" value="1"/>
</dbReference>
<dbReference type="Pfam" id="PF16454">
    <property type="entry name" value="PI3K_P85_iSH2"/>
    <property type="match status" value="1"/>
</dbReference>
<dbReference type="SUPFAM" id="SSF48350">
    <property type="entry name" value="GTPase activation domain, GAP"/>
    <property type="match status" value="1"/>
</dbReference>
<dbReference type="PANTHER" id="PTHR10155:SF10">
    <property type="entry name" value="PI3K21B, ISOFORM B"/>
    <property type="match status" value="1"/>
</dbReference>
<dbReference type="SMART" id="SM00324">
    <property type="entry name" value="RhoGAP"/>
    <property type="match status" value="1"/>
</dbReference>